<dbReference type="AlphaFoldDB" id="A0A9W8E343"/>
<dbReference type="OrthoDB" id="300289at2759"/>
<evidence type="ECO:0000313" key="4">
    <source>
        <dbReference type="Proteomes" id="UP001150925"/>
    </source>
</evidence>
<dbReference type="CDD" id="cd14279">
    <property type="entry name" value="CUE"/>
    <property type="match status" value="1"/>
</dbReference>
<dbReference type="EMBL" id="JANBPY010000394">
    <property type="protein sequence ID" value="KAJ1967103.1"/>
    <property type="molecule type" value="Genomic_DNA"/>
</dbReference>
<sequence length="194" mass="20683">MFPGEHVYRRMSVQELQSNLSLLQDMFPNVESDVCQIILQANQGYIPATIEALLDISKSSPTEATSDEAFGSFSSIPETVVNDTTQGDQGVSVLSGSPQTRAGLSVPAPTELLRSGHGRHTSVGSMTSEKVLQEAGEASSEDVASLVPTKQPQKDVQMTVSEEDLTNSMAGVHVGDAADNQPSRKPKDEQSPKP</sequence>
<feature type="compositionally biased region" description="Polar residues" evidence="1">
    <location>
        <begin position="148"/>
        <end position="160"/>
    </location>
</feature>
<gene>
    <name evidence="3" type="ORF">IWQ62_002062</name>
</gene>
<organism evidence="3 4">
    <name type="scientific">Dispira parvispora</name>
    <dbReference type="NCBI Taxonomy" id="1520584"/>
    <lineage>
        <taxon>Eukaryota</taxon>
        <taxon>Fungi</taxon>
        <taxon>Fungi incertae sedis</taxon>
        <taxon>Zoopagomycota</taxon>
        <taxon>Kickxellomycotina</taxon>
        <taxon>Dimargaritomycetes</taxon>
        <taxon>Dimargaritales</taxon>
        <taxon>Dimargaritaceae</taxon>
        <taxon>Dispira</taxon>
    </lineage>
</organism>
<feature type="domain" description="CUE" evidence="2">
    <location>
        <begin position="15"/>
        <end position="58"/>
    </location>
</feature>
<evidence type="ECO:0000313" key="3">
    <source>
        <dbReference type="EMBL" id="KAJ1967103.1"/>
    </source>
</evidence>
<dbReference type="GO" id="GO:0043130">
    <property type="term" value="F:ubiquitin binding"/>
    <property type="evidence" value="ECO:0007669"/>
    <property type="project" value="InterPro"/>
</dbReference>
<comment type="caution">
    <text evidence="3">The sequence shown here is derived from an EMBL/GenBank/DDBJ whole genome shotgun (WGS) entry which is preliminary data.</text>
</comment>
<reference evidence="3" key="1">
    <citation type="submission" date="2022-07" db="EMBL/GenBank/DDBJ databases">
        <title>Phylogenomic reconstructions and comparative analyses of Kickxellomycotina fungi.</title>
        <authorList>
            <person name="Reynolds N.K."/>
            <person name="Stajich J.E."/>
            <person name="Barry K."/>
            <person name="Grigoriev I.V."/>
            <person name="Crous P."/>
            <person name="Smith M.E."/>
        </authorList>
    </citation>
    <scope>NUCLEOTIDE SEQUENCE</scope>
    <source>
        <strain evidence="3">RSA 1196</strain>
    </source>
</reference>
<accession>A0A9W8E343</accession>
<feature type="region of interest" description="Disordered" evidence="1">
    <location>
        <begin position="131"/>
        <end position="194"/>
    </location>
</feature>
<protein>
    <recommendedName>
        <fullName evidence="2">CUE domain-containing protein</fullName>
    </recommendedName>
</protein>
<dbReference type="InterPro" id="IPR003892">
    <property type="entry name" value="CUE"/>
</dbReference>
<dbReference type="Proteomes" id="UP001150925">
    <property type="component" value="Unassembled WGS sequence"/>
</dbReference>
<keyword evidence="4" id="KW-1185">Reference proteome</keyword>
<dbReference type="PROSITE" id="PS51140">
    <property type="entry name" value="CUE"/>
    <property type="match status" value="1"/>
</dbReference>
<dbReference type="Gene3D" id="1.10.8.10">
    <property type="entry name" value="DNA helicase RuvA subunit, C-terminal domain"/>
    <property type="match status" value="1"/>
</dbReference>
<dbReference type="SMART" id="SM00546">
    <property type="entry name" value="CUE"/>
    <property type="match status" value="1"/>
</dbReference>
<proteinExistence type="predicted"/>
<dbReference type="Pfam" id="PF02845">
    <property type="entry name" value="CUE"/>
    <property type="match status" value="1"/>
</dbReference>
<dbReference type="InterPro" id="IPR009060">
    <property type="entry name" value="UBA-like_sf"/>
</dbReference>
<evidence type="ECO:0000256" key="1">
    <source>
        <dbReference type="SAM" id="MobiDB-lite"/>
    </source>
</evidence>
<feature type="compositionally biased region" description="Basic and acidic residues" evidence="1">
    <location>
        <begin position="185"/>
        <end position="194"/>
    </location>
</feature>
<dbReference type="SUPFAM" id="SSF46934">
    <property type="entry name" value="UBA-like"/>
    <property type="match status" value="1"/>
</dbReference>
<evidence type="ECO:0000259" key="2">
    <source>
        <dbReference type="PROSITE" id="PS51140"/>
    </source>
</evidence>
<name>A0A9W8E343_9FUNG</name>